<keyword evidence="3" id="KW-1185">Reference proteome</keyword>
<dbReference type="GeneID" id="30963520"/>
<dbReference type="RefSeq" id="XP_020048587.1">
    <property type="nucleotide sequence ID" value="XM_020189884.1"/>
</dbReference>
<dbReference type="OrthoDB" id="4084551at2759"/>
<dbReference type="AlphaFoldDB" id="A0A1D2VKY9"/>
<feature type="non-terminal residue" evidence="2">
    <location>
        <position position="346"/>
    </location>
</feature>
<evidence type="ECO:0000313" key="3">
    <source>
        <dbReference type="Proteomes" id="UP000095038"/>
    </source>
</evidence>
<dbReference type="Proteomes" id="UP000095038">
    <property type="component" value="Unassembled WGS sequence"/>
</dbReference>
<dbReference type="GO" id="GO:0006605">
    <property type="term" value="P:protein targeting"/>
    <property type="evidence" value="ECO:0007669"/>
    <property type="project" value="EnsemblFungi"/>
</dbReference>
<dbReference type="InParanoid" id="A0A1D2VKY9"/>
<protein>
    <submittedName>
        <fullName evidence="2">Uncharacterized protein</fullName>
    </submittedName>
</protein>
<feature type="non-terminal residue" evidence="2">
    <location>
        <position position="1"/>
    </location>
</feature>
<feature type="transmembrane region" description="Helical" evidence="1">
    <location>
        <begin position="311"/>
        <end position="332"/>
    </location>
</feature>
<dbReference type="GO" id="GO:0005794">
    <property type="term" value="C:Golgi apparatus"/>
    <property type="evidence" value="ECO:0007669"/>
    <property type="project" value="EnsemblFungi"/>
</dbReference>
<keyword evidence="1" id="KW-0812">Transmembrane</keyword>
<evidence type="ECO:0000313" key="2">
    <source>
        <dbReference type="EMBL" id="ODV62280.1"/>
    </source>
</evidence>
<dbReference type="Pfam" id="PF14610">
    <property type="entry name" value="Psg1"/>
    <property type="match status" value="1"/>
</dbReference>
<dbReference type="InterPro" id="IPR028000">
    <property type="entry name" value="Pma1"/>
</dbReference>
<sequence length="346" mass="40308">PEPWVRTIYSSIVEVVHPTVIDGITFSAKPSIETNIPQPWISLNNQGRPKTIKPKFQNGYTKNGYPDYSTWFKEPVTKTYDQKELKAHNMKDGDKLTQIEWIDEDKTYVSLNPVIRCTPNRYKKKGSTKILSSEPFCTPTENSSFDLDKVYFISWYTKYFKNAKNIRLHLAYVSESIYEKNYLRKRDEIDFEPKDDDFESDSKKETDSTVDKNFNYKPSGIEDAFFTSEWMLNENGDGMYPLIVDPDWIGEKNVYKKVVINLQPDNVADDDFDLLTNGTIVTFRKRAKVDKKEKHSDNGFLGEFGSEESKYMIMMAMPTVVIVFACIMYFLLQLCAKDRDISEIRR</sequence>
<name>A0A1D2VKY9_9ASCO</name>
<keyword evidence="1" id="KW-1133">Transmembrane helix</keyword>
<dbReference type="FunCoup" id="A0A1D2VKY9">
    <property type="interactions" value="143"/>
</dbReference>
<accession>A0A1D2VKY9</accession>
<organism evidence="2 3">
    <name type="scientific">Ascoidea rubescens DSM 1968</name>
    <dbReference type="NCBI Taxonomy" id="1344418"/>
    <lineage>
        <taxon>Eukaryota</taxon>
        <taxon>Fungi</taxon>
        <taxon>Dikarya</taxon>
        <taxon>Ascomycota</taxon>
        <taxon>Saccharomycotina</taxon>
        <taxon>Saccharomycetes</taxon>
        <taxon>Ascoideaceae</taxon>
        <taxon>Ascoidea</taxon>
    </lineage>
</organism>
<keyword evidence="1" id="KW-0472">Membrane</keyword>
<reference evidence="3" key="1">
    <citation type="submission" date="2016-05" db="EMBL/GenBank/DDBJ databases">
        <title>Comparative genomics of biotechnologically important yeasts.</title>
        <authorList>
            <consortium name="DOE Joint Genome Institute"/>
            <person name="Riley R."/>
            <person name="Haridas S."/>
            <person name="Wolfe K.H."/>
            <person name="Lopes M.R."/>
            <person name="Hittinger C.T."/>
            <person name="Goker M."/>
            <person name="Salamov A."/>
            <person name="Wisecaver J."/>
            <person name="Long T.M."/>
            <person name="Aerts A.L."/>
            <person name="Barry K."/>
            <person name="Choi C."/>
            <person name="Clum A."/>
            <person name="Coughlan A.Y."/>
            <person name="Deshpande S."/>
            <person name="Douglass A.P."/>
            <person name="Hanson S.J."/>
            <person name="Klenk H.-P."/>
            <person name="Labutti K."/>
            <person name="Lapidus A."/>
            <person name="Lindquist E."/>
            <person name="Lipzen A."/>
            <person name="Meier-Kolthoff J.P."/>
            <person name="Ohm R.A."/>
            <person name="Otillar R.P."/>
            <person name="Pangilinan J."/>
            <person name="Peng Y."/>
            <person name="Rokas A."/>
            <person name="Rosa C.A."/>
            <person name="Scheuner C."/>
            <person name="Sibirny A.A."/>
            <person name="Slot J.C."/>
            <person name="Stielow J.B."/>
            <person name="Sun H."/>
            <person name="Kurtzman C.P."/>
            <person name="Blackwell M."/>
            <person name="Grigoriev I.V."/>
            <person name="Jeffries T.W."/>
        </authorList>
    </citation>
    <scope>NUCLEOTIDE SEQUENCE [LARGE SCALE GENOMIC DNA]</scope>
    <source>
        <strain evidence="3">DSM 1968</strain>
    </source>
</reference>
<evidence type="ECO:0000256" key="1">
    <source>
        <dbReference type="SAM" id="Phobius"/>
    </source>
</evidence>
<dbReference type="GO" id="GO:0051604">
    <property type="term" value="P:protein maturation"/>
    <property type="evidence" value="ECO:0007669"/>
    <property type="project" value="EnsemblFungi"/>
</dbReference>
<gene>
    <name evidence="2" type="ORF">ASCRUDRAFT_25117</name>
</gene>
<dbReference type="EMBL" id="KV454477">
    <property type="protein sequence ID" value="ODV62280.1"/>
    <property type="molecule type" value="Genomic_DNA"/>
</dbReference>
<proteinExistence type="predicted"/>